<feature type="domain" description="Helix-hairpin-helix DNA-binding motif class 1" evidence="3">
    <location>
        <begin position="132"/>
        <end position="151"/>
    </location>
</feature>
<name>A0A1T2XER1_9BACL</name>
<proteinExistence type="predicted"/>
<evidence type="ECO:0000259" key="3">
    <source>
        <dbReference type="SMART" id="SM00278"/>
    </source>
</evidence>
<comment type="caution">
    <text evidence="4">The sequence shown here is derived from an EMBL/GenBank/DDBJ whole genome shotgun (WGS) entry which is preliminary data.</text>
</comment>
<dbReference type="PANTHER" id="PTHR21180:SF32">
    <property type="entry name" value="ENDONUCLEASE_EXONUCLEASE_PHOSPHATASE FAMILY DOMAIN-CONTAINING PROTEIN 1"/>
    <property type="match status" value="1"/>
</dbReference>
<dbReference type="AlphaFoldDB" id="A0A1T2XER1"/>
<dbReference type="Pfam" id="PF12836">
    <property type="entry name" value="HHH_3"/>
    <property type="match status" value="1"/>
</dbReference>
<dbReference type="SUPFAM" id="SSF47781">
    <property type="entry name" value="RuvA domain 2-like"/>
    <property type="match status" value="1"/>
</dbReference>
<dbReference type="GO" id="GO:0006281">
    <property type="term" value="P:DNA repair"/>
    <property type="evidence" value="ECO:0007669"/>
    <property type="project" value="InterPro"/>
</dbReference>
<evidence type="ECO:0000256" key="2">
    <source>
        <dbReference type="SAM" id="Phobius"/>
    </source>
</evidence>
<sequence length="184" mass="20079">MERQGQSMSDRKSWFMFGLVCIGVSILVFAWIRSSSAADIPGWTKLNDGMEQTLTSNTLQETKSKDVSSTQSATIQTDTSPEVKPKKTDIVEAPSQAIIPIPSSQVNNDMRQGETKIEPVHQLIPLNAATKEQLMELPGIGDSKAKAIIAYREAHGKFASIDELRNVKGIGPKVFAKLKPLVGL</sequence>
<protein>
    <recommendedName>
        <fullName evidence="3">Helix-hairpin-helix DNA-binding motif class 1 domain-containing protein</fullName>
    </recommendedName>
</protein>
<feature type="transmembrane region" description="Helical" evidence="2">
    <location>
        <begin position="12"/>
        <end position="32"/>
    </location>
</feature>
<reference evidence="4 5" key="1">
    <citation type="submission" date="2017-01" db="EMBL/GenBank/DDBJ databases">
        <title>Genome analysis of Paenibacillus selenitrireducens ES3-24.</title>
        <authorList>
            <person name="Xu D."/>
            <person name="Yao R."/>
            <person name="Zheng S."/>
        </authorList>
    </citation>
    <scope>NUCLEOTIDE SEQUENCE [LARGE SCALE GENOMIC DNA]</scope>
    <source>
        <strain evidence="4 5">ES3-24</strain>
    </source>
</reference>
<gene>
    <name evidence="4" type="ORF">BVG16_10840</name>
</gene>
<dbReference type="GO" id="GO:0003677">
    <property type="term" value="F:DNA binding"/>
    <property type="evidence" value="ECO:0007669"/>
    <property type="project" value="InterPro"/>
</dbReference>
<dbReference type="EMBL" id="MSZX01000004">
    <property type="protein sequence ID" value="OPA78371.1"/>
    <property type="molecule type" value="Genomic_DNA"/>
</dbReference>
<dbReference type="PANTHER" id="PTHR21180">
    <property type="entry name" value="ENDONUCLEASE/EXONUCLEASE/PHOSPHATASE FAMILY DOMAIN-CONTAINING PROTEIN 1"/>
    <property type="match status" value="1"/>
</dbReference>
<evidence type="ECO:0000313" key="5">
    <source>
        <dbReference type="Proteomes" id="UP000190188"/>
    </source>
</evidence>
<dbReference type="RefSeq" id="WP_078498609.1">
    <property type="nucleotide sequence ID" value="NZ_MSZX01000004.1"/>
</dbReference>
<organism evidence="4 5">
    <name type="scientific">Paenibacillus selenitireducens</name>
    <dbReference type="NCBI Taxonomy" id="1324314"/>
    <lineage>
        <taxon>Bacteria</taxon>
        <taxon>Bacillati</taxon>
        <taxon>Bacillota</taxon>
        <taxon>Bacilli</taxon>
        <taxon>Bacillales</taxon>
        <taxon>Paenibacillaceae</taxon>
        <taxon>Paenibacillus</taxon>
    </lineage>
</organism>
<dbReference type="Gene3D" id="1.10.150.280">
    <property type="entry name" value="AF1531-like domain"/>
    <property type="match status" value="1"/>
</dbReference>
<dbReference type="NCBIfam" id="TIGR00426">
    <property type="entry name" value="competence protein ComEA helix-hairpin-helix repeat region"/>
    <property type="match status" value="1"/>
</dbReference>
<dbReference type="STRING" id="1324314.BVG16_10840"/>
<dbReference type="InterPro" id="IPR003583">
    <property type="entry name" value="Hlx-hairpin-Hlx_DNA-bd_motif"/>
</dbReference>
<keyword evidence="2" id="KW-0812">Transmembrane</keyword>
<dbReference type="InterPro" id="IPR004509">
    <property type="entry name" value="Competence_ComEA_HhH"/>
</dbReference>
<dbReference type="OrthoDB" id="9790239at2"/>
<evidence type="ECO:0000313" key="4">
    <source>
        <dbReference type="EMBL" id="OPA78371.1"/>
    </source>
</evidence>
<keyword evidence="2" id="KW-1133">Transmembrane helix</keyword>
<feature type="compositionally biased region" description="Polar residues" evidence="1">
    <location>
        <begin position="59"/>
        <end position="80"/>
    </location>
</feature>
<keyword evidence="2" id="KW-0472">Membrane</keyword>
<dbReference type="Proteomes" id="UP000190188">
    <property type="component" value="Unassembled WGS sequence"/>
</dbReference>
<evidence type="ECO:0000256" key="1">
    <source>
        <dbReference type="SAM" id="MobiDB-lite"/>
    </source>
</evidence>
<feature type="domain" description="Helix-hairpin-helix DNA-binding motif class 1" evidence="3">
    <location>
        <begin position="162"/>
        <end position="181"/>
    </location>
</feature>
<dbReference type="InterPro" id="IPR010994">
    <property type="entry name" value="RuvA_2-like"/>
</dbReference>
<dbReference type="InterPro" id="IPR051675">
    <property type="entry name" value="Endo/Exo/Phosphatase_dom_1"/>
</dbReference>
<feature type="region of interest" description="Disordered" evidence="1">
    <location>
        <begin position="59"/>
        <end position="84"/>
    </location>
</feature>
<keyword evidence="5" id="KW-1185">Reference proteome</keyword>
<dbReference type="SMART" id="SM00278">
    <property type="entry name" value="HhH1"/>
    <property type="match status" value="2"/>
</dbReference>
<accession>A0A1T2XER1</accession>